<dbReference type="Proteomes" id="UP000634136">
    <property type="component" value="Unassembled WGS sequence"/>
</dbReference>
<evidence type="ECO:0000313" key="5">
    <source>
        <dbReference type="Proteomes" id="UP000634136"/>
    </source>
</evidence>
<accession>A0A834TUW3</accession>
<dbReference type="Pfam" id="PF05699">
    <property type="entry name" value="Dimer_Tnp_hAT"/>
    <property type="match status" value="1"/>
</dbReference>
<evidence type="ECO:0000259" key="3">
    <source>
        <dbReference type="Pfam" id="PF05699"/>
    </source>
</evidence>
<feature type="compositionally biased region" description="Low complexity" evidence="1">
    <location>
        <begin position="9"/>
        <end position="21"/>
    </location>
</feature>
<dbReference type="Pfam" id="PF04937">
    <property type="entry name" value="DUF659"/>
    <property type="match status" value="1"/>
</dbReference>
<name>A0A834TUW3_9FABA</name>
<sequence length="640" mass="74096">MESQSPRESTGSGSGSRSASSECEVCEQNKKRKIAFGIRKLRILSSVSEYDDDEEKEMGSEGPSQCLIRSSCKKQVVAGRNRQPWTPDHIAKEDLREEASRQIARFFYTSFIPFNCVKNPEFEKMCQLIAEHGPGFEPPTVHDVREKFLEEEVEETKSLIEEHKLEWKKRGCSIMFDGWTNEKGRFIVNFLVNSFKGTVFLSSKDISDISENDKKVFEMLDGIVQQVDEENVVQVITNNASYFKAAGQMLMEKRKRILWTPCVAQCIDLMLEDFEKKISLHKSTIEKGRKITTFIYSRTPLISMLKNFTNGEDLIRPGVTRFATTYLTLGCLFDNRTTLKTMFSSTQWKSNQFASTEDGKKVEQVVLDSRFWKNVLVCLKAAGPLIKVLRLVGDENDDKRAVGFIYEEMNKAKEKIQANFKNVKRSYEPIWKIIDERWEAQLLKSLHAAAYYLNPQFHYKSNFKANFDVKYGLYKCMGLMLAPEDRNKVHLQLEMFKEAKGLFGIELAKSTRSEMDPAQWWDSYGDLGPELKKFAVRLLSLTSTSFGCERNWSVFEMVHAKRRNFLHQKKMNDLVFVMYNQKLKDRKAWDLVDLDNISSDDEWITEDDVAREEEEGEDVAFKVQNSEEIRPRALVDDLDQ</sequence>
<reference evidence="4" key="1">
    <citation type="submission" date="2020-09" db="EMBL/GenBank/DDBJ databases">
        <title>Genome-Enabled Discovery of Anthraquinone Biosynthesis in Senna tora.</title>
        <authorList>
            <person name="Kang S.-H."/>
            <person name="Pandey R.P."/>
            <person name="Lee C.-M."/>
            <person name="Sim J.-S."/>
            <person name="Jeong J.-T."/>
            <person name="Choi B.-S."/>
            <person name="Jung M."/>
            <person name="Ginzburg D."/>
            <person name="Zhao K."/>
            <person name="Won S.Y."/>
            <person name="Oh T.-J."/>
            <person name="Yu Y."/>
            <person name="Kim N.-H."/>
            <person name="Lee O.R."/>
            <person name="Lee T.-H."/>
            <person name="Bashyal P."/>
            <person name="Kim T.-S."/>
            <person name="Lee W.-H."/>
            <person name="Kawkins C."/>
            <person name="Kim C.-K."/>
            <person name="Kim J.S."/>
            <person name="Ahn B.O."/>
            <person name="Rhee S.Y."/>
            <person name="Sohng J.K."/>
        </authorList>
    </citation>
    <scope>NUCLEOTIDE SEQUENCE</scope>
    <source>
        <tissue evidence="4">Leaf</tissue>
    </source>
</reference>
<evidence type="ECO:0000259" key="2">
    <source>
        <dbReference type="Pfam" id="PF04937"/>
    </source>
</evidence>
<comment type="caution">
    <text evidence="4">The sequence shown here is derived from an EMBL/GenBank/DDBJ whole genome shotgun (WGS) entry which is preliminary data.</text>
</comment>
<dbReference type="GO" id="GO:0046983">
    <property type="term" value="F:protein dimerization activity"/>
    <property type="evidence" value="ECO:0007669"/>
    <property type="project" value="InterPro"/>
</dbReference>
<dbReference type="OrthoDB" id="1741262at2759"/>
<keyword evidence="5" id="KW-1185">Reference proteome</keyword>
<dbReference type="AlphaFoldDB" id="A0A834TUW3"/>
<proteinExistence type="predicted"/>
<evidence type="ECO:0000313" key="4">
    <source>
        <dbReference type="EMBL" id="KAF7824624.1"/>
    </source>
</evidence>
<feature type="domain" description="DUF659" evidence="2">
    <location>
        <begin position="139"/>
        <end position="291"/>
    </location>
</feature>
<organism evidence="4 5">
    <name type="scientific">Senna tora</name>
    <dbReference type="NCBI Taxonomy" id="362788"/>
    <lineage>
        <taxon>Eukaryota</taxon>
        <taxon>Viridiplantae</taxon>
        <taxon>Streptophyta</taxon>
        <taxon>Embryophyta</taxon>
        <taxon>Tracheophyta</taxon>
        <taxon>Spermatophyta</taxon>
        <taxon>Magnoliopsida</taxon>
        <taxon>eudicotyledons</taxon>
        <taxon>Gunneridae</taxon>
        <taxon>Pentapetalae</taxon>
        <taxon>rosids</taxon>
        <taxon>fabids</taxon>
        <taxon>Fabales</taxon>
        <taxon>Fabaceae</taxon>
        <taxon>Caesalpinioideae</taxon>
        <taxon>Cassia clade</taxon>
        <taxon>Senna</taxon>
    </lineage>
</organism>
<dbReference type="SUPFAM" id="SSF53098">
    <property type="entry name" value="Ribonuclease H-like"/>
    <property type="match status" value="1"/>
</dbReference>
<evidence type="ECO:0000256" key="1">
    <source>
        <dbReference type="SAM" id="MobiDB-lite"/>
    </source>
</evidence>
<dbReference type="InterPro" id="IPR012337">
    <property type="entry name" value="RNaseH-like_sf"/>
</dbReference>
<dbReference type="PANTHER" id="PTHR32166">
    <property type="entry name" value="OSJNBA0013A04.12 PROTEIN"/>
    <property type="match status" value="1"/>
</dbReference>
<feature type="domain" description="HAT C-terminal dimerisation" evidence="3">
    <location>
        <begin position="510"/>
        <end position="577"/>
    </location>
</feature>
<dbReference type="InterPro" id="IPR007021">
    <property type="entry name" value="DUF659"/>
</dbReference>
<protein>
    <submittedName>
        <fullName evidence="4">Zf-BED domain-containing protein/DUF659 domain-containing protein/Dimer_Tnp_hAT domain-containing protein</fullName>
    </submittedName>
</protein>
<dbReference type="PANTHER" id="PTHR32166:SF122">
    <property type="entry name" value="OS09G0499600 PROTEIN"/>
    <property type="match status" value="1"/>
</dbReference>
<dbReference type="EMBL" id="JAAIUW010000007">
    <property type="protein sequence ID" value="KAF7824624.1"/>
    <property type="molecule type" value="Genomic_DNA"/>
</dbReference>
<dbReference type="InterPro" id="IPR008906">
    <property type="entry name" value="HATC_C_dom"/>
</dbReference>
<feature type="region of interest" description="Disordered" evidence="1">
    <location>
        <begin position="1"/>
        <end position="24"/>
    </location>
</feature>
<gene>
    <name evidence="4" type="ORF">G2W53_022768</name>
</gene>